<keyword evidence="3" id="KW-1185">Reference proteome</keyword>
<name>A0A5B9QJE2_9BACT</name>
<dbReference type="RefSeq" id="WP_148075895.1">
    <property type="nucleotide sequence ID" value="NZ_CP042913.1"/>
</dbReference>
<gene>
    <name evidence="2" type="ORF">Pr1d_50460</name>
</gene>
<organism evidence="2 3">
    <name type="scientific">Bythopirellula goksoeyrii</name>
    <dbReference type="NCBI Taxonomy" id="1400387"/>
    <lineage>
        <taxon>Bacteria</taxon>
        <taxon>Pseudomonadati</taxon>
        <taxon>Planctomycetota</taxon>
        <taxon>Planctomycetia</taxon>
        <taxon>Pirellulales</taxon>
        <taxon>Lacipirellulaceae</taxon>
        <taxon>Bythopirellula</taxon>
    </lineage>
</organism>
<dbReference type="InterPro" id="IPR013610">
    <property type="entry name" value="ArdC_N"/>
</dbReference>
<accession>A0A5B9QJE2</accession>
<reference evidence="2 3" key="1">
    <citation type="submission" date="2019-08" db="EMBL/GenBank/DDBJ databases">
        <title>Deep-cultivation of Planctomycetes and their phenomic and genomic characterization uncovers novel biology.</title>
        <authorList>
            <person name="Wiegand S."/>
            <person name="Jogler M."/>
            <person name="Boedeker C."/>
            <person name="Pinto D."/>
            <person name="Vollmers J."/>
            <person name="Rivas-Marin E."/>
            <person name="Kohn T."/>
            <person name="Peeters S.H."/>
            <person name="Heuer A."/>
            <person name="Rast P."/>
            <person name="Oberbeckmann S."/>
            <person name="Bunk B."/>
            <person name="Jeske O."/>
            <person name="Meyerdierks A."/>
            <person name="Storesund J.E."/>
            <person name="Kallscheuer N."/>
            <person name="Luecker S."/>
            <person name="Lage O.M."/>
            <person name="Pohl T."/>
            <person name="Merkel B.J."/>
            <person name="Hornburger P."/>
            <person name="Mueller R.-W."/>
            <person name="Bruemmer F."/>
            <person name="Labrenz M."/>
            <person name="Spormann A.M."/>
            <person name="Op den Camp H."/>
            <person name="Overmann J."/>
            <person name="Amann R."/>
            <person name="Jetten M.S.M."/>
            <person name="Mascher T."/>
            <person name="Medema M.H."/>
            <person name="Devos D.P."/>
            <person name="Kaster A.-K."/>
            <person name="Ovreas L."/>
            <person name="Rohde M."/>
            <person name="Galperin M.Y."/>
            <person name="Jogler C."/>
        </authorList>
    </citation>
    <scope>NUCLEOTIDE SEQUENCE [LARGE SCALE GENOMIC DNA]</scope>
    <source>
        <strain evidence="2 3">Pr1d</strain>
    </source>
</reference>
<sequence length="275" mass="30295">MKKDEIKKLIEQGVRELNEALAMGDSEQLKQFMAVMARFPRYSFNNCLLIAMQKPDAQMVQGFHAWKKIGRWVTKGEKGIGIVAPMVYRNKEEESSEDGEERALRGFKVVHVYDVSQTEGKEMPEFASVTGDAGHYIEAVERVIQAKGIELVYEELDSGADGVSCKGKIIIDPKVEGAERFAVLTHELAHELLHTDKSKRLQTTKTIRETEAEAVAHVVCRAVGLDSTTHSADYIRLYSGDMDVLAGSLDGIQKAAAQILEALESAQVADAEAAA</sequence>
<dbReference type="GO" id="GO:0003697">
    <property type="term" value="F:single-stranded DNA binding"/>
    <property type="evidence" value="ECO:0007669"/>
    <property type="project" value="InterPro"/>
</dbReference>
<proteinExistence type="predicted"/>
<dbReference type="Proteomes" id="UP000323917">
    <property type="component" value="Chromosome"/>
</dbReference>
<dbReference type="KEGG" id="bgok:Pr1d_50460"/>
<evidence type="ECO:0000313" key="3">
    <source>
        <dbReference type="Proteomes" id="UP000323917"/>
    </source>
</evidence>
<protein>
    <recommendedName>
        <fullName evidence="1">N-terminal domain-containing protein</fullName>
    </recommendedName>
</protein>
<dbReference type="AlphaFoldDB" id="A0A5B9QJE2"/>
<dbReference type="EMBL" id="CP042913">
    <property type="protein sequence ID" value="QEG37700.1"/>
    <property type="molecule type" value="Genomic_DNA"/>
</dbReference>
<dbReference type="OrthoDB" id="9803716at2"/>
<evidence type="ECO:0000259" key="1">
    <source>
        <dbReference type="Pfam" id="PF08401"/>
    </source>
</evidence>
<dbReference type="Pfam" id="PF08401">
    <property type="entry name" value="ArdcN"/>
    <property type="match status" value="1"/>
</dbReference>
<evidence type="ECO:0000313" key="2">
    <source>
        <dbReference type="EMBL" id="QEG37700.1"/>
    </source>
</evidence>
<feature type="domain" description="N-terminal" evidence="1">
    <location>
        <begin position="4"/>
        <end position="111"/>
    </location>
</feature>